<name>A0A1H6MLB3_9GAMM</name>
<proteinExistence type="predicted"/>
<accession>A0A1H6MLB3</accession>
<dbReference type="EMBL" id="CDSC02000456">
    <property type="protein sequence ID" value="SEI02554.1"/>
    <property type="molecule type" value="Genomic_DNA"/>
</dbReference>
<evidence type="ECO:0000313" key="2">
    <source>
        <dbReference type="Proteomes" id="UP000198988"/>
    </source>
</evidence>
<gene>
    <name evidence="1" type="ORF">BAZSYMA_ACONTIG163815_1</name>
</gene>
<dbReference type="Proteomes" id="UP000198988">
    <property type="component" value="Unassembled WGS sequence"/>
</dbReference>
<protein>
    <submittedName>
        <fullName evidence="1">Secreted protein</fullName>
    </submittedName>
</protein>
<organism evidence="1 2">
    <name type="scientific">Bathymodiolus azoricus thioautotrophic gill symbiont</name>
    <dbReference type="NCBI Taxonomy" id="235205"/>
    <lineage>
        <taxon>Bacteria</taxon>
        <taxon>Pseudomonadati</taxon>
        <taxon>Pseudomonadota</taxon>
        <taxon>Gammaproteobacteria</taxon>
        <taxon>sulfur-oxidizing symbionts</taxon>
    </lineage>
</organism>
<sequence length="103" mass="11577">MQTLSTLSFLSFISFFLLSCSALPLSFSTKNIMKIHSGMSSDEILILFGKPKSISLAVCGSKSNNLWNCTTWKYGDFPYDHAKFTFSGEHGSYILNDFKVDRD</sequence>
<reference evidence="2" key="1">
    <citation type="submission" date="2016-06" db="EMBL/GenBank/DDBJ databases">
        <authorList>
            <person name="Petersen J."/>
            <person name="Sayavedra L."/>
        </authorList>
    </citation>
    <scope>NUCLEOTIDE SEQUENCE [LARGE SCALE GENOMIC DNA]</scope>
    <source>
        <strain evidence="2">BazSymA</strain>
    </source>
</reference>
<dbReference type="AlphaFoldDB" id="A0A1H6MLB3"/>
<evidence type="ECO:0000313" key="1">
    <source>
        <dbReference type="EMBL" id="SEI02554.1"/>
    </source>
</evidence>